<accession>A0ABV6S595</accession>
<gene>
    <name evidence="1" type="ORF">ACFFF8_07355</name>
</gene>
<dbReference type="EMBL" id="JBHLTM010000027">
    <property type="protein sequence ID" value="MFC0684408.1"/>
    <property type="molecule type" value="Genomic_DNA"/>
</dbReference>
<evidence type="ECO:0000313" key="1">
    <source>
        <dbReference type="EMBL" id="MFC0684408.1"/>
    </source>
</evidence>
<name>A0ABV6S595_9SPHN</name>
<dbReference type="Proteomes" id="UP001589858">
    <property type="component" value="Unassembled WGS sequence"/>
</dbReference>
<proteinExistence type="predicted"/>
<sequence>MAIVAALGLGLGALHESLSARHEKAERGAPTGTTIIVRVIGPVLL</sequence>
<keyword evidence="2" id="KW-1185">Reference proteome</keyword>
<protein>
    <submittedName>
        <fullName evidence="1">Uncharacterized protein</fullName>
    </submittedName>
</protein>
<reference evidence="1 2" key="1">
    <citation type="submission" date="2024-09" db="EMBL/GenBank/DDBJ databases">
        <authorList>
            <person name="Sun Q."/>
            <person name="Mori K."/>
        </authorList>
    </citation>
    <scope>NUCLEOTIDE SEQUENCE [LARGE SCALE GENOMIC DNA]</scope>
    <source>
        <strain evidence="1 2">CICC 11035S</strain>
    </source>
</reference>
<dbReference type="RefSeq" id="WP_267219531.1">
    <property type="nucleotide sequence ID" value="NZ_JAPCWC010000004.1"/>
</dbReference>
<comment type="caution">
    <text evidence="1">The sequence shown here is derived from an EMBL/GenBank/DDBJ whole genome shotgun (WGS) entry which is preliminary data.</text>
</comment>
<evidence type="ECO:0000313" key="2">
    <source>
        <dbReference type="Proteomes" id="UP001589858"/>
    </source>
</evidence>
<organism evidence="1 2">
    <name type="scientific">Novosphingobium clariflavum</name>
    <dbReference type="NCBI Taxonomy" id="2029884"/>
    <lineage>
        <taxon>Bacteria</taxon>
        <taxon>Pseudomonadati</taxon>
        <taxon>Pseudomonadota</taxon>
        <taxon>Alphaproteobacteria</taxon>
        <taxon>Sphingomonadales</taxon>
        <taxon>Sphingomonadaceae</taxon>
        <taxon>Novosphingobium</taxon>
    </lineage>
</organism>